<keyword evidence="1" id="KW-0472">Membrane</keyword>
<feature type="transmembrane region" description="Helical" evidence="1">
    <location>
        <begin position="6"/>
        <end position="23"/>
    </location>
</feature>
<reference evidence="2 3" key="1">
    <citation type="journal article" date="2012" name="J. Bacteriol.">
        <title>Complete Genome Sequence of Paenibacillus mucilaginosus 3016, a Bacterium Functional as Microbial Fertilizer.</title>
        <authorList>
            <person name="Ma M."/>
            <person name="Wang Z."/>
            <person name="Li L."/>
            <person name="Jiang X."/>
            <person name="Guan D."/>
            <person name="Cao F."/>
            <person name="Chen H."/>
            <person name="Wang X."/>
            <person name="Shen D."/>
            <person name="Du B."/>
            <person name="Li J."/>
        </authorList>
    </citation>
    <scope>NUCLEOTIDE SEQUENCE [LARGE SCALE GENOMIC DNA]</scope>
    <source>
        <strain evidence="2 3">3016</strain>
    </source>
</reference>
<name>H6NLX7_9BACL</name>
<keyword evidence="3" id="KW-1185">Reference proteome</keyword>
<dbReference type="EMBL" id="CP003235">
    <property type="protein sequence ID" value="AFC31692.1"/>
    <property type="molecule type" value="Genomic_DNA"/>
</dbReference>
<feature type="transmembrane region" description="Helical" evidence="1">
    <location>
        <begin position="96"/>
        <end position="114"/>
    </location>
</feature>
<evidence type="ECO:0000313" key="3">
    <source>
        <dbReference type="Proteomes" id="UP000007523"/>
    </source>
</evidence>
<evidence type="ECO:0000256" key="1">
    <source>
        <dbReference type="SAM" id="Phobius"/>
    </source>
</evidence>
<keyword evidence="1" id="KW-1133">Transmembrane helix</keyword>
<feature type="transmembrane region" description="Helical" evidence="1">
    <location>
        <begin position="226"/>
        <end position="245"/>
    </location>
</feature>
<feature type="transmembrane region" description="Helical" evidence="1">
    <location>
        <begin position="251"/>
        <end position="273"/>
    </location>
</feature>
<feature type="transmembrane region" description="Helical" evidence="1">
    <location>
        <begin position="160"/>
        <end position="182"/>
    </location>
</feature>
<feature type="transmembrane region" description="Helical" evidence="1">
    <location>
        <begin position="202"/>
        <end position="221"/>
    </location>
</feature>
<organism evidence="2 3">
    <name type="scientific">Paenibacillus mucilaginosus 3016</name>
    <dbReference type="NCBI Taxonomy" id="1116391"/>
    <lineage>
        <taxon>Bacteria</taxon>
        <taxon>Bacillati</taxon>
        <taxon>Bacillota</taxon>
        <taxon>Bacilli</taxon>
        <taxon>Bacillales</taxon>
        <taxon>Paenibacillaceae</taxon>
        <taxon>Paenibacillus</taxon>
    </lineage>
</organism>
<dbReference type="KEGG" id="pmq:PM3016_4960"/>
<dbReference type="AlphaFoldDB" id="H6NLX7"/>
<protein>
    <submittedName>
        <fullName evidence="2">Uncharacterized protein</fullName>
    </submittedName>
</protein>
<feature type="transmembrane region" description="Helical" evidence="1">
    <location>
        <begin position="126"/>
        <end position="148"/>
    </location>
</feature>
<proteinExistence type="predicted"/>
<feature type="transmembrane region" description="Helical" evidence="1">
    <location>
        <begin position="70"/>
        <end position="89"/>
    </location>
</feature>
<dbReference type="HOGENOM" id="CLU_969251_0_0_9"/>
<accession>H6NLX7</accession>
<evidence type="ECO:0000313" key="2">
    <source>
        <dbReference type="EMBL" id="AFC31692.1"/>
    </source>
</evidence>
<keyword evidence="1" id="KW-0812">Transmembrane</keyword>
<dbReference type="RefSeq" id="WP_014371331.1">
    <property type="nucleotide sequence ID" value="NC_016935.1"/>
</dbReference>
<sequence>MHHAVPYFILSAADLLLLLWVWLRTRQSFMFILLLVYTGMVFTFEYVIMVLLGSYVYLPQIVPWRPYQDNVIGATISNVLTIPTLSVLIVMFRLRWLPVLGITLAVCAVEWLFVRLDVYELHWWRIAYTLAALTFFFHLAKAWVYALERGFMDREKSKRLIAFLSLLMASFALAATMMFVFSLAGIRLFRAGVFPEPYHDDVVLATIDALTKACILAAVLYTTRRLLWRGLTLPLFAGLQLWLLHTDRLRIFLAQPAYFALYLLCCLGVLAVVSRIDGRIKRIAGLD</sequence>
<dbReference type="Proteomes" id="UP000007523">
    <property type="component" value="Chromosome"/>
</dbReference>
<feature type="transmembrane region" description="Helical" evidence="1">
    <location>
        <begin position="30"/>
        <end position="58"/>
    </location>
</feature>
<gene>
    <name evidence="2" type="ORF">PM3016_4960</name>
</gene>